<dbReference type="Gene3D" id="1.10.10.10">
    <property type="entry name" value="Winged helix-like DNA-binding domain superfamily/Winged helix DNA-binding domain"/>
    <property type="match status" value="2"/>
</dbReference>
<keyword evidence="4" id="KW-0131">Cell cycle</keyword>
<evidence type="ECO:0000256" key="4">
    <source>
        <dbReference type="ARBA" id="ARBA00023306"/>
    </source>
</evidence>
<name>A0ABR9SD11_9BURK</name>
<evidence type="ECO:0000256" key="2">
    <source>
        <dbReference type="ARBA" id="ARBA00022618"/>
    </source>
</evidence>
<dbReference type="PANTHER" id="PTHR34298:SF2">
    <property type="entry name" value="SEGREGATION AND CONDENSATION PROTEIN B"/>
    <property type="match status" value="1"/>
</dbReference>
<feature type="compositionally biased region" description="Low complexity" evidence="5">
    <location>
        <begin position="191"/>
        <end position="212"/>
    </location>
</feature>
<keyword evidence="3" id="KW-0159">Chromosome partition</keyword>
<keyword evidence="2" id="KW-0132">Cell division</keyword>
<accession>A0ABR9SD11</accession>
<dbReference type="InterPro" id="IPR036390">
    <property type="entry name" value="WH_DNA-bd_sf"/>
</dbReference>
<dbReference type="Pfam" id="PF04079">
    <property type="entry name" value="SMC_ScpB"/>
    <property type="match status" value="1"/>
</dbReference>
<keyword evidence="1" id="KW-0963">Cytoplasm</keyword>
<dbReference type="Proteomes" id="UP000715965">
    <property type="component" value="Unassembled WGS sequence"/>
</dbReference>
<dbReference type="RefSeq" id="WP_193779782.1">
    <property type="nucleotide sequence ID" value="NZ_JADDOJ010000018.1"/>
</dbReference>
<feature type="region of interest" description="Disordered" evidence="5">
    <location>
        <begin position="172"/>
        <end position="241"/>
    </location>
</feature>
<evidence type="ECO:0000313" key="6">
    <source>
        <dbReference type="EMBL" id="MBE7940239.1"/>
    </source>
</evidence>
<gene>
    <name evidence="6" type="primary">scpB</name>
    <name evidence="6" type="ORF">IM725_06615</name>
</gene>
<evidence type="ECO:0000256" key="3">
    <source>
        <dbReference type="ARBA" id="ARBA00022829"/>
    </source>
</evidence>
<comment type="caution">
    <text evidence="6">The sequence shown here is derived from an EMBL/GenBank/DDBJ whole genome shotgun (WGS) entry which is preliminary data.</text>
</comment>
<dbReference type="EMBL" id="JADDOJ010000018">
    <property type="protein sequence ID" value="MBE7940239.1"/>
    <property type="molecule type" value="Genomic_DNA"/>
</dbReference>
<evidence type="ECO:0000256" key="5">
    <source>
        <dbReference type="SAM" id="MobiDB-lite"/>
    </source>
</evidence>
<dbReference type="NCBIfam" id="TIGR00281">
    <property type="entry name" value="SMC-Scp complex subunit ScpB"/>
    <property type="match status" value="1"/>
</dbReference>
<dbReference type="SUPFAM" id="SSF46785">
    <property type="entry name" value="Winged helix' DNA-binding domain"/>
    <property type="match status" value="2"/>
</dbReference>
<protein>
    <submittedName>
        <fullName evidence="6">SMC-Scp complex subunit ScpB</fullName>
    </submittedName>
</protein>
<evidence type="ECO:0000256" key="1">
    <source>
        <dbReference type="ARBA" id="ARBA00022490"/>
    </source>
</evidence>
<feature type="compositionally biased region" description="Pro residues" evidence="5">
    <location>
        <begin position="215"/>
        <end position="225"/>
    </location>
</feature>
<evidence type="ECO:0000313" key="7">
    <source>
        <dbReference type="Proteomes" id="UP000715965"/>
    </source>
</evidence>
<reference evidence="6 7" key="1">
    <citation type="submission" date="2020-10" db="EMBL/GenBank/DDBJ databases">
        <title>Draft genome of Ramlibacter aquaticus LMG 30558.</title>
        <authorList>
            <person name="Props R."/>
        </authorList>
    </citation>
    <scope>NUCLEOTIDE SEQUENCE [LARGE SCALE GENOMIC DNA]</scope>
    <source>
        <strain evidence="6 7">LMG 30558</strain>
    </source>
</reference>
<proteinExistence type="predicted"/>
<sequence length="241" mass="26412">MNTADARRILETALICATQPLQLREMRTLFNDELGPDTLKTLLVELQDEWSPRGVELVQVASGWRFQSRPAMREYLDRLHPEKPPRYTRAVLETLAIIAYRQPVTRGDMEDIRGVTINAMILKQLEDRGWIEVIGHREAPGRPALFATTRQFLDDLGLQSLDQLPMLESPAQQSELMASLAGHEDADQPSLEMPAAGAEAELPLAALDEAGAVPAPTPELQPNPAGPQAGDADGGAHAELT</sequence>
<dbReference type="PANTHER" id="PTHR34298">
    <property type="entry name" value="SEGREGATION AND CONDENSATION PROTEIN B"/>
    <property type="match status" value="1"/>
</dbReference>
<organism evidence="6 7">
    <name type="scientific">Ramlibacter aquaticus</name>
    <dbReference type="NCBI Taxonomy" id="2780094"/>
    <lineage>
        <taxon>Bacteria</taxon>
        <taxon>Pseudomonadati</taxon>
        <taxon>Pseudomonadota</taxon>
        <taxon>Betaproteobacteria</taxon>
        <taxon>Burkholderiales</taxon>
        <taxon>Comamonadaceae</taxon>
        <taxon>Ramlibacter</taxon>
    </lineage>
</organism>
<dbReference type="InterPro" id="IPR036388">
    <property type="entry name" value="WH-like_DNA-bd_sf"/>
</dbReference>
<keyword evidence="7" id="KW-1185">Reference proteome</keyword>
<dbReference type="InterPro" id="IPR005234">
    <property type="entry name" value="ScpB_csome_segregation"/>
</dbReference>